<dbReference type="SUPFAM" id="SSF54160">
    <property type="entry name" value="Chromo domain-like"/>
    <property type="match status" value="1"/>
</dbReference>
<reference evidence="2" key="1">
    <citation type="journal article" date="2015" name="Nat. Genet.">
        <title>The pineapple genome and the evolution of CAM photosynthesis.</title>
        <authorList>
            <person name="Ming R."/>
            <person name="VanBuren R."/>
            <person name="Wai C.M."/>
            <person name="Tang H."/>
            <person name="Schatz M.C."/>
            <person name="Bowers J.E."/>
            <person name="Lyons E."/>
            <person name="Wang M.L."/>
            <person name="Chen J."/>
            <person name="Biggers E."/>
            <person name="Zhang J."/>
            <person name="Huang L."/>
            <person name="Zhang L."/>
            <person name="Miao W."/>
            <person name="Zhang J."/>
            <person name="Ye Z."/>
            <person name="Miao C."/>
            <person name="Lin Z."/>
            <person name="Wang H."/>
            <person name="Zhou H."/>
            <person name="Yim W.C."/>
            <person name="Priest H.D."/>
            <person name="Zheng C."/>
            <person name="Woodhouse M."/>
            <person name="Edger P.P."/>
            <person name="Guyot R."/>
            <person name="Guo H.B."/>
            <person name="Guo H."/>
            <person name="Zheng G."/>
            <person name="Singh R."/>
            <person name="Sharma A."/>
            <person name="Min X."/>
            <person name="Zheng Y."/>
            <person name="Lee H."/>
            <person name="Gurtowski J."/>
            <person name="Sedlazeck F.J."/>
            <person name="Harkess A."/>
            <person name="McKain M.R."/>
            <person name="Liao Z."/>
            <person name="Fang J."/>
            <person name="Liu J."/>
            <person name="Zhang X."/>
            <person name="Zhang Q."/>
            <person name="Hu W."/>
            <person name="Qin Y."/>
            <person name="Wang K."/>
            <person name="Chen L.Y."/>
            <person name="Shirley N."/>
            <person name="Lin Y.R."/>
            <person name="Liu L.Y."/>
            <person name="Hernandez A.G."/>
            <person name="Wright C.L."/>
            <person name="Bulone V."/>
            <person name="Tuskan G.A."/>
            <person name="Heath K."/>
            <person name="Zee F."/>
            <person name="Moore P.H."/>
            <person name="Sunkar R."/>
            <person name="Leebens-Mack J.H."/>
            <person name="Mockler T."/>
            <person name="Bennetzen J.L."/>
            <person name="Freeling M."/>
            <person name="Sankoff D."/>
            <person name="Paterson A.H."/>
            <person name="Zhu X."/>
            <person name="Yang X."/>
            <person name="Smith J.A."/>
            <person name="Cushman J.C."/>
            <person name="Paull R.E."/>
            <person name="Yu Q."/>
        </authorList>
    </citation>
    <scope>NUCLEOTIDE SEQUENCE [LARGE SCALE GENOMIC DNA]</scope>
    <source>
        <strain evidence="2">cv. F153</strain>
    </source>
</reference>
<accession>A0A6P5EGB8</accession>
<reference evidence="3" key="2">
    <citation type="submission" date="2025-08" db="UniProtKB">
        <authorList>
            <consortium name="RefSeq"/>
        </authorList>
    </citation>
    <scope>IDENTIFICATION</scope>
    <source>
        <tissue evidence="3">Leaf</tissue>
    </source>
</reference>
<dbReference type="InterPro" id="IPR016197">
    <property type="entry name" value="Chromo-like_dom_sf"/>
</dbReference>
<evidence type="ECO:0000259" key="1">
    <source>
        <dbReference type="Pfam" id="PF24626"/>
    </source>
</evidence>
<evidence type="ECO:0000313" key="3">
    <source>
        <dbReference type="RefSeq" id="XP_020082489.1"/>
    </source>
</evidence>
<dbReference type="GeneID" id="109706094"/>
<dbReference type="AlphaFoldDB" id="A0A6P5EGB8"/>
<protein>
    <submittedName>
        <fullName evidence="3">Uncharacterized protein LOC109706094</fullName>
    </submittedName>
</protein>
<dbReference type="OrthoDB" id="1931063at2759"/>
<dbReference type="RefSeq" id="XP_020082489.1">
    <property type="nucleotide sequence ID" value="XM_020226900.1"/>
</dbReference>
<dbReference type="PANTHER" id="PTHR46148">
    <property type="entry name" value="CHROMO DOMAIN-CONTAINING PROTEIN"/>
    <property type="match status" value="1"/>
</dbReference>
<keyword evidence="2" id="KW-1185">Reference proteome</keyword>
<dbReference type="Proteomes" id="UP000515123">
    <property type="component" value="Unplaced"/>
</dbReference>
<dbReference type="InterPro" id="IPR056924">
    <property type="entry name" value="SH3_Tf2-1"/>
</dbReference>
<name>A0A6P5EGB8_ANACO</name>
<dbReference type="PANTHER" id="PTHR46148:SF60">
    <property type="entry name" value="CHROMO DOMAIN-CONTAINING PROTEIN"/>
    <property type="match status" value="1"/>
</dbReference>
<proteinExistence type="predicted"/>
<sequence>MGPFEILERVGPVAYRLALPPSLARVHNVFHVSMLRKYITDPSHVISPASIQLQEDLSYEKAPLRILAREVKQLRNRSILYVKVQWENHKEREAMWELESSMREHYPQLFAGDV</sequence>
<organism evidence="2 3">
    <name type="scientific">Ananas comosus</name>
    <name type="common">Pineapple</name>
    <name type="synonym">Ananas ananas</name>
    <dbReference type="NCBI Taxonomy" id="4615"/>
    <lineage>
        <taxon>Eukaryota</taxon>
        <taxon>Viridiplantae</taxon>
        <taxon>Streptophyta</taxon>
        <taxon>Embryophyta</taxon>
        <taxon>Tracheophyta</taxon>
        <taxon>Spermatophyta</taxon>
        <taxon>Magnoliopsida</taxon>
        <taxon>Liliopsida</taxon>
        <taxon>Poales</taxon>
        <taxon>Bromeliaceae</taxon>
        <taxon>Bromelioideae</taxon>
        <taxon>Ananas</taxon>
    </lineage>
</organism>
<feature type="domain" description="Tf2-1-like SH3-like" evidence="1">
    <location>
        <begin position="1"/>
        <end position="38"/>
    </location>
</feature>
<gene>
    <name evidence="3" type="primary">LOC109706094</name>
</gene>
<evidence type="ECO:0000313" key="2">
    <source>
        <dbReference type="Proteomes" id="UP000515123"/>
    </source>
</evidence>
<dbReference type="Pfam" id="PF24626">
    <property type="entry name" value="SH3_Tf2-1"/>
    <property type="match status" value="1"/>
</dbReference>